<dbReference type="GO" id="GO:0030154">
    <property type="term" value="P:cell differentiation"/>
    <property type="evidence" value="ECO:0007669"/>
    <property type="project" value="UniProtKB-KW"/>
</dbReference>
<dbReference type="Gene3D" id="3.30.420.610">
    <property type="entry name" value="LOTUS domain-like"/>
    <property type="match status" value="3"/>
</dbReference>
<dbReference type="PANTHER" id="PTHR22948">
    <property type="entry name" value="TUDOR DOMAIN CONTAINING PROTEIN"/>
    <property type="match status" value="1"/>
</dbReference>
<reference evidence="11" key="2">
    <citation type="submission" date="2025-08" db="UniProtKB">
        <authorList>
            <consortium name="Ensembl"/>
        </authorList>
    </citation>
    <scope>IDENTIFICATION</scope>
</reference>
<evidence type="ECO:0000256" key="6">
    <source>
        <dbReference type="ARBA" id="ARBA00022737"/>
    </source>
</evidence>
<evidence type="ECO:0000313" key="12">
    <source>
        <dbReference type="Proteomes" id="UP000694680"/>
    </source>
</evidence>
<keyword evidence="7" id="KW-0221">Differentiation</keyword>
<keyword evidence="5" id="KW-0963">Cytoplasm</keyword>
<dbReference type="InterPro" id="IPR002999">
    <property type="entry name" value="Tudor"/>
</dbReference>
<keyword evidence="6" id="KW-0677">Repeat</keyword>
<evidence type="ECO:0000256" key="2">
    <source>
        <dbReference type="ARBA" id="ARBA00010384"/>
    </source>
</evidence>
<keyword evidence="4" id="KW-0217">Developmental protein</keyword>
<accession>A0A8C5D900</accession>
<proteinExistence type="inferred from homology"/>
<dbReference type="Ensembl" id="ENSGWIT00000001910.1">
    <property type="protein sequence ID" value="ENSGWIP00000001769.1"/>
    <property type="gene ID" value="ENSGWIG00000001008.1"/>
</dbReference>
<dbReference type="GO" id="GO:0007283">
    <property type="term" value="P:spermatogenesis"/>
    <property type="evidence" value="ECO:0007669"/>
    <property type="project" value="UniProtKB-KW"/>
</dbReference>
<dbReference type="Pfam" id="PF12872">
    <property type="entry name" value="OST-HTH"/>
    <property type="match status" value="3"/>
</dbReference>
<dbReference type="Gene3D" id="2.40.50.90">
    <property type="match status" value="1"/>
</dbReference>
<evidence type="ECO:0000313" key="11">
    <source>
        <dbReference type="Ensembl" id="ENSGWIP00000001769.1"/>
    </source>
</evidence>
<dbReference type="Proteomes" id="UP000694680">
    <property type="component" value="Chromosome 4"/>
</dbReference>
<dbReference type="AlphaFoldDB" id="A0A8C5D900"/>
<dbReference type="InterPro" id="IPR025605">
    <property type="entry name" value="OST-HTH/LOTUS_dom"/>
</dbReference>
<dbReference type="PANTHER" id="PTHR22948:SF19">
    <property type="entry name" value="TUDOR DOMAIN-CONTAINING PROTEIN 5"/>
    <property type="match status" value="1"/>
</dbReference>
<evidence type="ECO:0000256" key="1">
    <source>
        <dbReference type="ARBA" id="ARBA00004496"/>
    </source>
</evidence>
<reference evidence="11" key="3">
    <citation type="submission" date="2025-09" db="UniProtKB">
        <authorList>
            <consortium name="Ensembl"/>
        </authorList>
    </citation>
    <scope>IDENTIFICATION</scope>
</reference>
<dbReference type="InterPro" id="IPR035437">
    <property type="entry name" value="SNase_OB-fold_sf"/>
</dbReference>
<feature type="domain" description="HTH OST-type" evidence="10">
    <location>
        <begin position="129"/>
        <end position="205"/>
    </location>
</feature>
<name>A0A8C5D900_GOUWI</name>
<reference evidence="11" key="1">
    <citation type="submission" date="2020-06" db="EMBL/GenBank/DDBJ databases">
        <authorList>
            <consortium name="Wellcome Sanger Institute Data Sharing"/>
        </authorList>
    </citation>
    <scope>NUCLEOTIDE SEQUENCE [LARGE SCALE GENOMIC DNA]</scope>
</reference>
<feature type="domain" description="Tudor" evidence="9">
    <location>
        <begin position="522"/>
        <end position="580"/>
    </location>
</feature>
<evidence type="ECO:0000256" key="7">
    <source>
        <dbReference type="ARBA" id="ARBA00022782"/>
    </source>
</evidence>
<protein>
    <recommendedName>
        <fullName evidence="3">Tudor domain-containing protein 5</fullName>
    </recommendedName>
</protein>
<evidence type="ECO:0000256" key="3">
    <source>
        <dbReference type="ARBA" id="ARBA00013420"/>
    </source>
</evidence>
<dbReference type="PROSITE" id="PS51644">
    <property type="entry name" value="HTH_OST"/>
    <property type="match status" value="2"/>
</dbReference>
<dbReference type="Pfam" id="PF00567">
    <property type="entry name" value="TUDOR"/>
    <property type="match status" value="1"/>
</dbReference>
<comment type="subcellular location">
    <subcellularLocation>
        <location evidence="1">Cytoplasm</location>
    </subcellularLocation>
</comment>
<dbReference type="GO" id="GO:0005737">
    <property type="term" value="C:cytoplasm"/>
    <property type="evidence" value="ECO:0007669"/>
    <property type="project" value="UniProtKB-SubCell"/>
</dbReference>
<dbReference type="SUPFAM" id="SSF63748">
    <property type="entry name" value="Tudor/PWWP/MBT"/>
    <property type="match status" value="1"/>
</dbReference>
<feature type="domain" description="HTH OST-type" evidence="10">
    <location>
        <begin position="6"/>
        <end position="79"/>
    </location>
</feature>
<evidence type="ECO:0000259" key="10">
    <source>
        <dbReference type="PROSITE" id="PS51644"/>
    </source>
</evidence>
<dbReference type="InterPro" id="IPR041966">
    <property type="entry name" value="LOTUS-like"/>
</dbReference>
<dbReference type="Gene3D" id="2.30.30.140">
    <property type="match status" value="1"/>
</dbReference>
<dbReference type="PROSITE" id="PS50304">
    <property type="entry name" value="TUDOR"/>
    <property type="match status" value="1"/>
</dbReference>
<evidence type="ECO:0000259" key="9">
    <source>
        <dbReference type="PROSITE" id="PS50304"/>
    </source>
</evidence>
<sequence>MNQEETLASLKKDVRTLLISSKIGLAPDQLRKDYVNMFGCPMPLKQLGFKNIMDMVKQVPDIVSLHFEADGSILLKGVGDESTRSIEKLVARQRCAKKCKKPASRCPNTYSSQFYQIPQVVLLPRRGRAPPSLPANLRSQLRILLSQGPIRLSDLETSYLRCYGQPLRVQSYGFFSTGEMLNAAADMIFIHQGRFGSVLSLRKHMLPRPVCTSYPPKRKLKLIEPGIPTEKSVFNVPCTNAEAQTNSPAKSPLNISNGSFTEKSWDPVMSESTCNRKPEQIEATALPQYEDIDLKQRIFKLDEELRQQIMENGVAGTISQELKNKLRQVRRHSFSLNCLTPQRLFGEDLPLVQSGFVSTTELVGAMNDIFHLKPSENDGRQDWTITDIQNNVAQIDVEESLDFNSGVKSEMRINYLISGESPWETQQESSIPEKYNVIQVHCSSPAVPLDALQCQRLKPPTRRPPRELAMVLVEWVESPGHFYVRLSETEESRALENMMIHMRLQCYKCPKLSERYRLPEQYIRQGQVCCVSPGGMWFYRVIIHQIITPTEVEVYYVDYGNMAAVKSANLKFLKSIYAALPAQAIPSSLAGIAPTTGKWTSAATASFQKLCCDRALVGALDCYVGDVLQLYLCNTQTDEDVYIHSVLLSQGHGLASSSAAEVTPVSLYLGTKMVDLPEVQVQTPTSSFEPADALQSSVGSDSEKYSNFRTKSRHFFLML</sequence>
<comment type="similarity">
    <text evidence="2">Belongs to the TDRD5 family.</text>
</comment>
<keyword evidence="8" id="KW-0744">Spermatogenesis</keyword>
<evidence type="ECO:0000256" key="4">
    <source>
        <dbReference type="ARBA" id="ARBA00022473"/>
    </source>
</evidence>
<evidence type="ECO:0000256" key="5">
    <source>
        <dbReference type="ARBA" id="ARBA00022490"/>
    </source>
</evidence>
<keyword evidence="12" id="KW-1185">Reference proteome</keyword>
<gene>
    <name evidence="11" type="primary">tdrd5</name>
</gene>
<evidence type="ECO:0000256" key="8">
    <source>
        <dbReference type="ARBA" id="ARBA00022871"/>
    </source>
</evidence>
<dbReference type="InterPro" id="IPR050621">
    <property type="entry name" value="Tudor_domain_containing"/>
</dbReference>
<organism evidence="11 12">
    <name type="scientific">Gouania willdenowi</name>
    <name type="common">Blunt-snouted clingfish</name>
    <name type="synonym">Lepadogaster willdenowi</name>
    <dbReference type="NCBI Taxonomy" id="441366"/>
    <lineage>
        <taxon>Eukaryota</taxon>
        <taxon>Metazoa</taxon>
        <taxon>Chordata</taxon>
        <taxon>Craniata</taxon>
        <taxon>Vertebrata</taxon>
        <taxon>Euteleostomi</taxon>
        <taxon>Actinopterygii</taxon>
        <taxon>Neopterygii</taxon>
        <taxon>Teleostei</taxon>
        <taxon>Neoteleostei</taxon>
        <taxon>Acanthomorphata</taxon>
        <taxon>Ovalentaria</taxon>
        <taxon>Blenniimorphae</taxon>
        <taxon>Blenniiformes</taxon>
        <taxon>Gobiesocoidei</taxon>
        <taxon>Gobiesocidae</taxon>
        <taxon>Gobiesocinae</taxon>
        <taxon>Gouania</taxon>
    </lineage>
</organism>